<dbReference type="Pfam" id="PF00011">
    <property type="entry name" value="HSP20"/>
    <property type="match status" value="1"/>
</dbReference>
<dbReference type="Proteomes" id="UP001215231">
    <property type="component" value="Chromosome"/>
</dbReference>
<evidence type="ECO:0000259" key="3">
    <source>
        <dbReference type="PROSITE" id="PS01031"/>
    </source>
</evidence>
<dbReference type="SUPFAM" id="SSF49764">
    <property type="entry name" value="HSP20-like chaperones"/>
    <property type="match status" value="1"/>
</dbReference>
<comment type="similarity">
    <text evidence="1 2">Belongs to the small heat shock protein (HSP20) family.</text>
</comment>
<organism evidence="4 5">
    <name type="scientific">Thalassomonas haliotis</name>
    <dbReference type="NCBI Taxonomy" id="485448"/>
    <lineage>
        <taxon>Bacteria</taxon>
        <taxon>Pseudomonadati</taxon>
        <taxon>Pseudomonadota</taxon>
        <taxon>Gammaproteobacteria</taxon>
        <taxon>Alteromonadales</taxon>
        <taxon>Colwelliaceae</taxon>
        <taxon>Thalassomonas</taxon>
    </lineage>
</organism>
<feature type="domain" description="SHSP" evidence="3">
    <location>
        <begin position="33"/>
        <end position="144"/>
    </location>
</feature>
<dbReference type="InterPro" id="IPR008978">
    <property type="entry name" value="HSP20-like_chaperone"/>
</dbReference>
<keyword evidence="5" id="KW-1185">Reference proteome</keyword>
<accession>A0ABY7VBX8</accession>
<dbReference type="RefSeq" id="WP_274050456.1">
    <property type="nucleotide sequence ID" value="NZ_CP059693.1"/>
</dbReference>
<dbReference type="InterPro" id="IPR031107">
    <property type="entry name" value="Small_HSP"/>
</dbReference>
<evidence type="ECO:0000313" key="4">
    <source>
        <dbReference type="EMBL" id="WDE10418.1"/>
    </source>
</evidence>
<dbReference type="PANTHER" id="PTHR11527">
    <property type="entry name" value="HEAT-SHOCK PROTEIN 20 FAMILY MEMBER"/>
    <property type="match status" value="1"/>
</dbReference>
<protein>
    <submittedName>
        <fullName evidence="4">Hsp20/alpha crystallin family protein</fullName>
    </submittedName>
</protein>
<gene>
    <name evidence="4" type="ORF">H3N35_19380</name>
</gene>
<sequence>MVFSRRRFWPESAFLPNDLEHWFGKDYLPAHVRDSQVSFPAVNLEVSPKSYDYYVFVPGLDKAKTDITLDKNLLTVQGESPVLIPREEGVTVYRRERRTGKFSKSLKLAKDCSLNNISASYSLGVLHIKVPRLAHTSPEKITIT</sequence>
<reference evidence="4 5" key="1">
    <citation type="journal article" date="2022" name="Mar. Drugs">
        <title>Bioassay-Guided Fractionation Leads to the Detection of Cholic Acid Generated by the Rare Thalassomonas sp.</title>
        <authorList>
            <person name="Pheiffer F."/>
            <person name="Schneider Y.K."/>
            <person name="Hansen E.H."/>
            <person name="Andersen J.H."/>
            <person name="Isaksson J."/>
            <person name="Busche T."/>
            <person name="R C."/>
            <person name="Kalinowski J."/>
            <person name="Zyl L.V."/>
            <person name="Trindade M."/>
        </authorList>
    </citation>
    <scope>NUCLEOTIDE SEQUENCE [LARGE SCALE GENOMIC DNA]</scope>
    <source>
        <strain evidence="4 5">A5K-61T</strain>
    </source>
</reference>
<evidence type="ECO:0000256" key="2">
    <source>
        <dbReference type="RuleBase" id="RU003616"/>
    </source>
</evidence>
<dbReference type="PROSITE" id="PS01031">
    <property type="entry name" value="SHSP"/>
    <property type="match status" value="1"/>
</dbReference>
<dbReference type="CDD" id="cd06464">
    <property type="entry name" value="ACD_sHsps-like"/>
    <property type="match status" value="1"/>
</dbReference>
<proteinExistence type="inferred from homology"/>
<dbReference type="InterPro" id="IPR002068">
    <property type="entry name" value="A-crystallin/Hsp20_dom"/>
</dbReference>
<dbReference type="EMBL" id="CP059693">
    <property type="protein sequence ID" value="WDE10418.1"/>
    <property type="molecule type" value="Genomic_DNA"/>
</dbReference>
<name>A0ABY7VBX8_9GAMM</name>
<dbReference type="Gene3D" id="2.60.40.790">
    <property type="match status" value="1"/>
</dbReference>
<evidence type="ECO:0000256" key="1">
    <source>
        <dbReference type="PROSITE-ProRule" id="PRU00285"/>
    </source>
</evidence>
<evidence type="ECO:0000313" key="5">
    <source>
        <dbReference type="Proteomes" id="UP001215231"/>
    </source>
</evidence>